<sequence>MLDTYDFNNDVWLCHSFGGNCYNFTAFQPAMSSKKFKLSLK</sequence>
<evidence type="ECO:0000313" key="1">
    <source>
        <dbReference type="EMBL" id="JAE17679.1"/>
    </source>
</evidence>
<organism evidence="1">
    <name type="scientific">Arundo donax</name>
    <name type="common">Giant reed</name>
    <name type="synonym">Donax arundinaceus</name>
    <dbReference type="NCBI Taxonomy" id="35708"/>
    <lineage>
        <taxon>Eukaryota</taxon>
        <taxon>Viridiplantae</taxon>
        <taxon>Streptophyta</taxon>
        <taxon>Embryophyta</taxon>
        <taxon>Tracheophyta</taxon>
        <taxon>Spermatophyta</taxon>
        <taxon>Magnoliopsida</taxon>
        <taxon>Liliopsida</taxon>
        <taxon>Poales</taxon>
        <taxon>Poaceae</taxon>
        <taxon>PACMAD clade</taxon>
        <taxon>Arundinoideae</taxon>
        <taxon>Arundineae</taxon>
        <taxon>Arundo</taxon>
    </lineage>
</organism>
<name>A0A0A9G2J8_ARUDO</name>
<reference evidence="1" key="1">
    <citation type="submission" date="2014-09" db="EMBL/GenBank/DDBJ databases">
        <authorList>
            <person name="Magalhaes I.L.F."/>
            <person name="Oliveira U."/>
            <person name="Santos F.R."/>
            <person name="Vidigal T.H.D.A."/>
            <person name="Brescovit A.D."/>
            <person name="Santos A.J."/>
        </authorList>
    </citation>
    <scope>NUCLEOTIDE SEQUENCE</scope>
    <source>
        <tissue evidence="1">Shoot tissue taken approximately 20 cm above the soil surface</tissue>
    </source>
</reference>
<proteinExistence type="predicted"/>
<dbReference type="AlphaFoldDB" id="A0A0A9G2J8"/>
<accession>A0A0A9G2J8</accession>
<protein>
    <submittedName>
        <fullName evidence="1">Uncharacterized protein</fullName>
    </submittedName>
</protein>
<dbReference type="Pfam" id="PF26178">
    <property type="entry name" value="PI-PLC_cat"/>
    <property type="match status" value="1"/>
</dbReference>
<dbReference type="EMBL" id="GBRH01180217">
    <property type="protein sequence ID" value="JAE17679.1"/>
    <property type="molecule type" value="Transcribed_RNA"/>
</dbReference>
<reference evidence="1" key="2">
    <citation type="journal article" date="2015" name="Data Brief">
        <title>Shoot transcriptome of the giant reed, Arundo donax.</title>
        <authorList>
            <person name="Barrero R.A."/>
            <person name="Guerrero F.D."/>
            <person name="Moolhuijzen P."/>
            <person name="Goolsby J.A."/>
            <person name="Tidwell J."/>
            <person name="Bellgard S.E."/>
            <person name="Bellgard M.I."/>
        </authorList>
    </citation>
    <scope>NUCLEOTIDE SEQUENCE</scope>
    <source>
        <tissue evidence="1">Shoot tissue taken approximately 20 cm above the soil surface</tissue>
    </source>
</reference>